<evidence type="ECO:0000256" key="1">
    <source>
        <dbReference type="SAM" id="SignalP"/>
    </source>
</evidence>
<dbReference type="SUPFAM" id="SSF54427">
    <property type="entry name" value="NTF2-like"/>
    <property type="match status" value="1"/>
</dbReference>
<feature type="signal peptide" evidence="1">
    <location>
        <begin position="1"/>
        <end position="26"/>
    </location>
</feature>
<feature type="chain" id="PRO_5032533314" description="Polyketide cyclase" evidence="1">
    <location>
        <begin position="27"/>
        <end position="170"/>
    </location>
</feature>
<reference evidence="3" key="1">
    <citation type="journal article" date="2020" name="MBio">
        <title>Horizontal gene transfer to a defensive symbiont with a reduced genome amongst a multipartite beetle microbiome.</title>
        <authorList>
            <person name="Waterworth S.C."/>
            <person name="Florez L.V."/>
            <person name="Rees E.R."/>
            <person name="Hertweck C."/>
            <person name="Kaltenpoth M."/>
            <person name="Kwan J.C."/>
        </authorList>
    </citation>
    <scope>NUCLEOTIDE SEQUENCE [LARGE SCALE GENOMIC DNA]</scope>
</reference>
<dbReference type="PANTHER" id="PTHR38436">
    <property type="entry name" value="POLYKETIDE CYCLASE SNOAL-LIKE DOMAIN"/>
    <property type="match status" value="1"/>
</dbReference>
<evidence type="ECO:0008006" key="4">
    <source>
        <dbReference type="Google" id="ProtNLM"/>
    </source>
</evidence>
<dbReference type="EMBL" id="WNDP01000209">
    <property type="protein sequence ID" value="KAF1016546.1"/>
    <property type="molecule type" value="Genomic_DNA"/>
</dbReference>
<protein>
    <recommendedName>
        <fullName evidence="4">Polyketide cyclase</fullName>
    </recommendedName>
</protein>
<dbReference type="PROSITE" id="PS51257">
    <property type="entry name" value="PROKAR_LIPOPROTEIN"/>
    <property type="match status" value="1"/>
</dbReference>
<evidence type="ECO:0000313" key="2">
    <source>
        <dbReference type="EMBL" id="KAF1016546.1"/>
    </source>
</evidence>
<proteinExistence type="predicted"/>
<sequence>MKFNIPHKLIVMSFILSPVLFFTACAQNQVSADLNNNPTSMLAAQQSQKNKAIVTDFYQGVFQKHQVKSYADRYIGDQYIQHNPRVPDGKAPFVNYFTQYFQTNPEAKSVIKRAVAEGDLVFLHIHSTANAQDRGVAIIDIFRLENGKIIEHWDVRQPIPETSVNQNTMF</sequence>
<dbReference type="Proteomes" id="UP000490535">
    <property type="component" value="Unassembled WGS sequence"/>
</dbReference>
<dbReference type="Gene3D" id="3.10.450.50">
    <property type="match status" value="1"/>
</dbReference>
<name>A0A833TU51_ACIBZ</name>
<organism evidence="2 3">
    <name type="scientific">Acinetobacter bereziniae</name>
    <name type="common">Acinetobacter genomosp. 10</name>
    <dbReference type="NCBI Taxonomy" id="106648"/>
    <lineage>
        <taxon>Bacteria</taxon>
        <taxon>Pseudomonadati</taxon>
        <taxon>Pseudomonadota</taxon>
        <taxon>Gammaproteobacteria</taxon>
        <taxon>Moraxellales</taxon>
        <taxon>Moraxellaceae</taxon>
        <taxon>Acinetobacter</taxon>
    </lineage>
</organism>
<evidence type="ECO:0000313" key="3">
    <source>
        <dbReference type="Proteomes" id="UP000490535"/>
    </source>
</evidence>
<dbReference type="Pfam" id="PF07366">
    <property type="entry name" value="SnoaL"/>
    <property type="match status" value="1"/>
</dbReference>
<dbReference type="GO" id="GO:0030638">
    <property type="term" value="P:polyketide metabolic process"/>
    <property type="evidence" value="ECO:0007669"/>
    <property type="project" value="InterPro"/>
</dbReference>
<gene>
    <name evidence="2" type="ORF">GAK29_04514</name>
</gene>
<dbReference type="PANTHER" id="PTHR38436:SF1">
    <property type="entry name" value="ESTER CYCLASE"/>
    <property type="match status" value="1"/>
</dbReference>
<keyword evidence="1" id="KW-0732">Signal</keyword>
<comment type="caution">
    <text evidence="2">The sequence shown here is derived from an EMBL/GenBank/DDBJ whole genome shotgun (WGS) entry which is preliminary data.</text>
</comment>
<dbReference type="InterPro" id="IPR032710">
    <property type="entry name" value="NTF2-like_dom_sf"/>
</dbReference>
<dbReference type="InterPro" id="IPR009959">
    <property type="entry name" value="Cyclase_SnoaL-like"/>
</dbReference>
<accession>A0A833TU51</accession>
<dbReference type="AlphaFoldDB" id="A0A833TU51"/>